<dbReference type="GO" id="GO:0016853">
    <property type="term" value="F:isomerase activity"/>
    <property type="evidence" value="ECO:0007669"/>
    <property type="project" value="UniProtKB-KW"/>
</dbReference>
<dbReference type="SUPFAM" id="SSF54506">
    <property type="entry name" value="Diaminopimelate epimerase-like"/>
    <property type="match status" value="1"/>
</dbReference>
<keyword evidence="2" id="KW-1185">Reference proteome</keyword>
<dbReference type="EC" id="5.1.-.-" evidence="1"/>
<dbReference type="GO" id="GO:0005737">
    <property type="term" value="C:cytoplasm"/>
    <property type="evidence" value="ECO:0007669"/>
    <property type="project" value="TreeGrafter"/>
</dbReference>
<dbReference type="InterPro" id="IPR003719">
    <property type="entry name" value="Phenazine_PhzF-like"/>
</dbReference>
<comment type="caution">
    <text evidence="1">The sequence shown here is derived from an EMBL/GenBank/DDBJ whole genome shotgun (WGS) entry which is preliminary data.</text>
</comment>
<dbReference type="Proteomes" id="UP000466345">
    <property type="component" value="Unassembled WGS sequence"/>
</dbReference>
<evidence type="ECO:0000313" key="1">
    <source>
        <dbReference type="EMBL" id="MQY10866.1"/>
    </source>
</evidence>
<gene>
    <name evidence="1" type="primary">yddE_1</name>
    <name evidence="1" type="ORF">SRB5_09790</name>
</gene>
<name>A0A7K0CBS6_9ACTN</name>
<keyword evidence="1" id="KW-0413">Isomerase</keyword>
<evidence type="ECO:0000313" key="2">
    <source>
        <dbReference type="Proteomes" id="UP000466345"/>
    </source>
</evidence>
<accession>A0A7K0CBS6</accession>
<dbReference type="Gene3D" id="3.10.310.10">
    <property type="entry name" value="Diaminopimelate Epimerase, Chain A, domain 1"/>
    <property type="match status" value="2"/>
</dbReference>
<dbReference type="PIRSF" id="PIRSF016184">
    <property type="entry name" value="PhzC_PhzF"/>
    <property type="match status" value="1"/>
</dbReference>
<sequence>MPWPNVTLVDACVRRDGRGGSPTAVTDDDPAATDADRRAVAAATGTSHTAFLGPGRTPDGARPVRFFTATAELPGCGHGTVAAQAVRLTRTGLDELNDRQHTGGRTFDTTVIRRPTGIEVWFDQGLVALRHPAPDERAAIAAALELTTDDPHPTDAPRIASPGAPRMLVPVRDRSALLRLRPHLGRLKAECRRYGLLGCFVYVPPVGDRPGAARMFAPAIGVDEDVANANSTGCLAAHLLDATGAQTLAIEVEQGDTLGRPAGVLASARRGPTGITTRVGGLAVVRKRL</sequence>
<dbReference type="RefSeq" id="WP_153450176.1">
    <property type="nucleotide sequence ID" value="NZ_WEGJ01000002.1"/>
</dbReference>
<protein>
    <submittedName>
        <fullName evidence="1">Putative isomerase YddE</fullName>
        <ecNumber evidence="1">5.1.-.-</ecNumber>
    </submittedName>
</protein>
<dbReference type="EMBL" id="WEGJ01000002">
    <property type="protein sequence ID" value="MQY10866.1"/>
    <property type="molecule type" value="Genomic_DNA"/>
</dbReference>
<organism evidence="1 2">
    <name type="scientific">Streptomyces smaragdinus</name>
    <dbReference type="NCBI Taxonomy" id="2585196"/>
    <lineage>
        <taxon>Bacteria</taxon>
        <taxon>Bacillati</taxon>
        <taxon>Actinomycetota</taxon>
        <taxon>Actinomycetes</taxon>
        <taxon>Kitasatosporales</taxon>
        <taxon>Streptomycetaceae</taxon>
        <taxon>Streptomyces</taxon>
    </lineage>
</organism>
<dbReference type="NCBIfam" id="TIGR00654">
    <property type="entry name" value="PhzF_family"/>
    <property type="match status" value="1"/>
</dbReference>
<dbReference type="PANTHER" id="PTHR13774">
    <property type="entry name" value="PHENAZINE BIOSYNTHESIS PROTEIN"/>
    <property type="match status" value="1"/>
</dbReference>
<dbReference type="AlphaFoldDB" id="A0A7K0CBS6"/>
<proteinExistence type="predicted"/>
<reference evidence="1 2" key="1">
    <citation type="submission" date="2019-10" db="EMBL/GenBank/DDBJ databases">
        <title>Streptomyces smaragdinus sp. nov. and Streptomyces fabii sp. nov., isolated from the gut of fungus growing-termite Macrotermes natalensis.</title>
        <authorList>
            <person name="Schwitalla J."/>
            <person name="Benndorf R."/>
            <person name="Martin K."/>
            <person name="De Beer W."/>
            <person name="Kaster A.-K."/>
            <person name="Vollmers J."/>
            <person name="Poulsen M."/>
            <person name="Beemelmanns C."/>
        </authorList>
    </citation>
    <scope>NUCLEOTIDE SEQUENCE [LARGE SCALE GENOMIC DNA]</scope>
    <source>
        <strain evidence="1 2">RB5</strain>
    </source>
</reference>
<dbReference type="OrthoDB" id="9788221at2"/>
<dbReference type="Pfam" id="PF02567">
    <property type="entry name" value="PhzC-PhzF"/>
    <property type="match status" value="1"/>
</dbReference>